<dbReference type="InterPro" id="IPR036388">
    <property type="entry name" value="WH-like_DNA-bd_sf"/>
</dbReference>
<reference evidence="3 4" key="1">
    <citation type="submission" date="2024-06" db="EMBL/GenBank/DDBJ databases">
        <title>Sorghum-associated microbial communities from plants grown in Nebraska, USA.</title>
        <authorList>
            <person name="Schachtman D."/>
        </authorList>
    </citation>
    <scope>NUCLEOTIDE SEQUENCE [LARGE SCALE GENOMIC DNA]</scope>
    <source>
        <strain evidence="3 4">736</strain>
    </source>
</reference>
<sequence length="157" mass="18711">MHSRQQPMITSILLKCHIYKDFEYYRHIAAIAVWEAWKKADPEKGLFSSYVYTTVKGEIMKELTREKQFEQHFTVMDDETLNVYRENQLEHEGAPVLLESIMPHLNMEERKLLVLFYLEGYSYAEITNELQLTVVAVKKRRVRLMIKLRQLLTLTEV</sequence>
<keyword evidence="4" id="KW-1185">Reference proteome</keyword>
<dbReference type="Pfam" id="PF04542">
    <property type="entry name" value="Sigma70_r2"/>
    <property type="match status" value="1"/>
</dbReference>
<dbReference type="Pfam" id="PF08281">
    <property type="entry name" value="Sigma70_r4_2"/>
    <property type="match status" value="1"/>
</dbReference>
<feature type="domain" description="RNA polymerase sigma-70 region 2" evidence="1">
    <location>
        <begin position="28"/>
        <end position="67"/>
    </location>
</feature>
<accession>A0ABV2PIR2</accession>
<dbReference type="InterPro" id="IPR013325">
    <property type="entry name" value="RNA_pol_sigma_r2"/>
</dbReference>
<gene>
    <name evidence="3" type="ORF">ABIA69_001992</name>
</gene>
<dbReference type="InterPro" id="IPR013249">
    <property type="entry name" value="RNA_pol_sigma70_r4_t2"/>
</dbReference>
<dbReference type="SUPFAM" id="SSF88659">
    <property type="entry name" value="Sigma3 and sigma4 domains of RNA polymerase sigma factors"/>
    <property type="match status" value="1"/>
</dbReference>
<dbReference type="InterPro" id="IPR014284">
    <property type="entry name" value="RNA_pol_sigma-70_dom"/>
</dbReference>
<dbReference type="Gene3D" id="1.10.10.10">
    <property type="entry name" value="Winged helix-like DNA-binding domain superfamily/Winged helix DNA-binding domain"/>
    <property type="match status" value="1"/>
</dbReference>
<dbReference type="InterPro" id="IPR013324">
    <property type="entry name" value="RNA_pol_sigma_r3/r4-like"/>
</dbReference>
<dbReference type="NCBIfam" id="TIGR02937">
    <property type="entry name" value="sigma70-ECF"/>
    <property type="match status" value="1"/>
</dbReference>
<evidence type="ECO:0000259" key="2">
    <source>
        <dbReference type="Pfam" id="PF08281"/>
    </source>
</evidence>
<dbReference type="RefSeq" id="WP_354471701.1">
    <property type="nucleotide sequence ID" value="NZ_JBEPSB010000007.1"/>
</dbReference>
<organism evidence="3 4">
    <name type="scientific">Lysinibacillus parviboronicapiens</name>
    <dbReference type="NCBI Taxonomy" id="436516"/>
    <lineage>
        <taxon>Bacteria</taxon>
        <taxon>Bacillati</taxon>
        <taxon>Bacillota</taxon>
        <taxon>Bacilli</taxon>
        <taxon>Bacillales</taxon>
        <taxon>Bacillaceae</taxon>
        <taxon>Lysinibacillus</taxon>
    </lineage>
</organism>
<dbReference type="EMBL" id="JBEPSB010000007">
    <property type="protein sequence ID" value="MET4560848.1"/>
    <property type="molecule type" value="Genomic_DNA"/>
</dbReference>
<dbReference type="SUPFAM" id="SSF88946">
    <property type="entry name" value="Sigma2 domain of RNA polymerase sigma factors"/>
    <property type="match status" value="1"/>
</dbReference>
<proteinExistence type="predicted"/>
<evidence type="ECO:0000313" key="3">
    <source>
        <dbReference type="EMBL" id="MET4560848.1"/>
    </source>
</evidence>
<dbReference type="Proteomes" id="UP001549363">
    <property type="component" value="Unassembled WGS sequence"/>
</dbReference>
<protein>
    <submittedName>
        <fullName evidence="3">RNA polymerase sigma factor (Sigma-70 family)</fullName>
    </submittedName>
</protein>
<dbReference type="InterPro" id="IPR007627">
    <property type="entry name" value="RNA_pol_sigma70_r2"/>
</dbReference>
<name>A0ABV2PIR2_9BACI</name>
<feature type="domain" description="RNA polymerase sigma factor 70 region 4 type 2" evidence="2">
    <location>
        <begin position="98"/>
        <end position="147"/>
    </location>
</feature>
<comment type="caution">
    <text evidence="3">The sequence shown here is derived from an EMBL/GenBank/DDBJ whole genome shotgun (WGS) entry which is preliminary data.</text>
</comment>
<evidence type="ECO:0000313" key="4">
    <source>
        <dbReference type="Proteomes" id="UP001549363"/>
    </source>
</evidence>
<evidence type="ECO:0000259" key="1">
    <source>
        <dbReference type="Pfam" id="PF04542"/>
    </source>
</evidence>